<dbReference type="InterPro" id="IPR008927">
    <property type="entry name" value="6-PGluconate_DH-like_C_sf"/>
</dbReference>
<comment type="pathway">
    <text evidence="4">Amino-acid biosynthesis; L-proline biosynthesis; L-proline from L-glutamate 5-semialdehyde: step 1/1.</text>
</comment>
<dbReference type="KEGG" id="alkq:M9189_02020"/>
<dbReference type="RefSeq" id="WP_250724255.1">
    <property type="nucleotide sequence ID" value="NZ_CP098400.1"/>
</dbReference>
<dbReference type="Pfam" id="PF03807">
    <property type="entry name" value="F420_oxidored"/>
    <property type="match status" value="1"/>
</dbReference>
<dbReference type="EC" id="1.5.1.2" evidence="4 5"/>
<dbReference type="InterPro" id="IPR028939">
    <property type="entry name" value="P5C_Rdtase_cat_N"/>
</dbReference>
<protein>
    <recommendedName>
        <fullName evidence="4 5">Pyrroline-5-carboxylate reductase</fullName>
        <shortName evidence="4">P5C reductase</shortName>
        <shortName evidence="4">P5CR</shortName>
        <ecNumber evidence="4 5">1.5.1.2</ecNumber>
    </recommendedName>
    <alternativeName>
        <fullName evidence="4">PCA reductase</fullName>
    </alternativeName>
</protein>
<evidence type="ECO:0000256" key="6">
    <source>
        <dbReference type="PIRSR" id="PIRSR000193-1"/>
    </source>
</evidence>
<dbReference type="InterPro" id="IPR000304">
    <property type="entry name" value="Pyrroline-COOH_reductase"/>
</dbReference>
<dbReference type="SUPFAM" id="SSF51735">
    <property type="entry name" value="NAD(P)-binding Rossmann-fold domains"/>
    <property type="match status" value="1"/>
</dbReference>
<keyword evidence="4" id="KW-0641">Proline biosynthesis</keyword>
<sequence>MESGKLAIIGGGKLGSALAEGMIRAGLIAEYRIHITRRNAELLKPLADKGLITGSDNIAAVKDASIVLLAVKPWQVEEVLGSLVDSLAPSAVIISLAAGVSLKKLQEASGDRFTVFRAIPNTAVAVCESVTAVCSVNASEGDIKLVGSLFSGLGIVEFIPEDKINAATVLASCGTAFALRYIRAAVEAGVEIGLSPETAVNMVAQTVKGAASLLLDGDAHPEAEIDKVTTPGGVTIAGLNAMEHAGFSSSIILGINAAFRKTENK</sequence>
<keyword evidence="3 4" id="KW-0560">Oxidoreductase</keyword>
<dbReference type="AlphaFoldDB" id="A0A9J6ZRA2"/>
<dbReference type="Pfam" id="PF14748">
    <property type="entry name" value="P5CR_dimer"/>
    <property type="match status" value="1"/>
</dbReference>
<keyword evidence="2 4" id="KW-0521">NADP</keyword>
<evidence type="ECO:0000256" key="5">
    <source>
        <dbReference type="NCBIfam" id="TIGR00112"/>
    </source>
</evidence>
<evidence type="ECO:0000259" key="7">
    <source>
        <dbReference type="Pfam" id="PF03807"/>
    </source>
</evidence>
<dbReference type="GO" id="GO:0055129">
    <property type="term" value="P:L-proline biosynthetic process"/>
    <property type="evidence" value="ECO:0007669"/>
    <property type="project" value="UniProtKB-UniRule"/>
</dbReference>
<dbReference type="Gene3D" id="3.40.50.720">
    <property type="entry name" value="NAD(P)-binding Rossmann-like Domain"/>
    <property type="match status" value="1"/>
</dbReference>
<proteinExistence type="inferred from homology"/>
<feature type="domain" description="Pyrroline-5-carboxylate reductase catalytic N-terminal" evidence="7">
    <location>
        <begin position="5"/>
        <end position="99"/>
    </location>
</feature>
<keyword evidence="10" id="KW-1185">Reference proteome</keyword>
<keyword evidence="4" id="KW-0028">Amino-acid biosynthesis</keyword>
<dbReference type="InterPro" id="IPR029036">
    <property type="entry name" value="P5CR_dimer"/>
</dbReference>
<dbReference type="PANTHER" id="PTHR11645:SF0">
    <property type="entry name" value="PYRROLINE-5-CARBOXYLATE REDUCTASE 3"/>
    <property type="match status" value="1"/>
</dbReference>
<accession>A0A9J6ZRA2</accession>
<comment type="subcellular location">
    <subcellularLocation>
        <location evidence="4">Cytoplasm</location>
    </subcellularLocation>
</comment>
<gene>
    <name evidence="4 9" type="primary">proC</name>
    <name evidence="9" type="ORF">M9189_02020</name>
</gene>
<dbReference type="HAMAP" id="MF_01925">
    <property type="entry name" value="P5C_reductase"/>
    <property type="match status" value="1"/>
</dbReference>
<dbReference type="Gene3D" id="1.10.3730.10">
    <property type="entry name" value="ProC C-terminal domain-like"/>
    <property type="match status" value="1"/>
</dbReference>
<dbReference type="FunFam" id="1.10.3730.10:FF:000001">
    <property type="entry name" value="Pyrroline-5-carboxylate reductase"/>
    <property type="match status" value="1"/>
</dbReference>
<comment type="catalytic activity">
    <reaction evidence="4">
        <text>L-proline + NAD(+) = (S)-1-pyrroline-5-carboxylate + NADH + 2 H(+)</text>
        <dbReference type="Rhea" id="RHEA:14105"/>
        <dbReference type="ChEBI" id="CHEBI:15378"/>
        <dbReference type="ChEBI" id="CHEBI:17388"/>
        <dbReference type="ChEBI" id="CHEBI:57540"/>
        <dbReference type="ChEBI" id="CHEBI:57945"/>
        <dbReference type="ChEBI" id="CHEBI:60039"/>
        <dbReference type="EC" id="1.5.1.2"/>
    </reaction>
</comment>
<evidence type="ECO:0000256" key="1">
    <source>
        <dbReference type="ARBA" id="ARBA00005525"/>
    </source>
</evidence>
<dbReference type="PIRSF" id="PIRSF000193">
    <property type="entry name" value="Pyrrol-5-carb_rd"/>
    <property type="match status" value="1"/>
</dbReference>
<dbReference type="GO" id="GO:0004735">
    <property type="term" value="F:pyrroline-5-carboxylate reductase activity"/>
    <property type="evidence" value="ECO:0007669"/>
    <property type="project" value="UniProtKB-UniRule"/>
</dbReference>
<comment type="similarity">
    <text evidence="1 4">Belongs to the pyrroline-5-carboxylate reductase family.</text>
</comment>
<feature type="binding site" evidence="6">
    <location>
        <begin position="9"/>
        <end position="14"/>
    </location>
    <ligand>
        <name>NADP(+)</name>
        <dbReference type="ChEBI" id="CHEBI:58349"/>
    </ligand>
</feature>
<name>A0A9J6ZRA2_9BACT</name>
<evidence type="ECO:0000256" key="2">
    <source>
        <dbReference type="ARBA" id="ARBA00022857"/>
    </source>
</evidence>
<reference evidence="9" key="1">
    <citation type="submission" date="2022-05" db="EMBL/GenBank/DDBJ databases">
        <authorList>
            <person name="Sun X."/>
        </authorList>
    </citation>
    <scope>NUCLEOTIDE SEQUENCE</scope>
    <source>
        <strain evidence="9">Ai-910</strain>
    </source>
</reference>
<evidence type="ECO:0000259" key="8">
    <source>
        <dbReference type="Pfam" id="PF14748"/>
    </source>
</evidence>
<evidence type="ECO:0000313" key="10">
    <source>
        <dbReference type="Proteomes" id="UP001056426"/>
    </source>
</evidence>
<feature type="binding site" evidence="6">
    <location>
        <position position="57"/>
    </location>
    <ligand>
        <name>NADPH</name>
        <dbReference type="ChEBI" id="CHEBI:57783"/>
    </ligand>
</feature>
<reference evidence="9" key="2">
    <citation type="submission" date="2022-06" db="EMBL/GenBank/DDBJ databases">
        <title>Xiashengella guii gen. nov. sp. nov., a bacterium isolated form anaerobic digestion tank.</title>
        <authorList>
            <person name="Huang H."/>
        </authorList>
    </citation>
    <scope>NUCLEOTIDE SEQUENCE</scope>
    <source>
        <strain evidence="9">Ai-910</strain>
    </source>
</reference>
<dbReference type="PANTHER" id="PTHR11645">
    <property type="entry name" value="PYRROLINE-5-CARBOXYLATE REDUCTASE"/>
    <property type="match status" value="1"/>
</dbReference>
<evidence type="ECO:0000313" key="9">
    <source>
        <dbReference type="EMBL" id="URW80137.1"/>
    </source>
</evidence>
<organism evidence="9 10">
    <name type="scientific">Xiashengella succiniciproducens</name>
    <dbReference type="NCBI Taxonomy" id="2949635"/>
    <lineage>
        <taxon>Bacteria</taxon>
        <taxon>Pseudomonadati</taxon>
        <taxon>Bacteroidota</taxon>
        <taxon>Bacteroidia</taxon>
        <taxon>Marinilabiliales</taxon>
        <taxon>Marinilabiliaceae</taxon>
        <taxon>Xiashengella</taxon>
    </lineage>
</organism>
<comment type="function">
    <text evidence="4">Catalyzes the reduction of 1-pyrroline-5-carboxylate (PCA) to L-proline.</text>
</comment>
<comment type="catalytic activity">
    <reaction evidence="4">
        <text>L-proline + NADP(+) = (S)-1-pyrroline-5-carboxylate + NADPH + 2 H(+)</text>
        <dbReference type="Rhea" id="RHEA:14109"/>
        <dbReference type="ChEBI" id="CHEBI:15378"/>
        <dbReference type="ChEBI" id="CHEBI:17388"/>
        <dbReference type="ChEBI" id="CHEBI:57783"/>
        <dbReference type="ChEBI" id="CHEBI:58349"/>
        <dbReference type="ChEBI" id="CHEBI:60039"/>
        <dbReference type="EC" id="1.5.1.2"/>
    </reaction>
</comment>
<dbReference type="GO" id="GO:0005737">
    <property type="term" value="C:cytoplasm"/>
    <property type="evidence" value="ECO:0007669"/>
    <property type="project" value="UniProtKB-SubCell"/>
</dbReference>
<dbReference type="Proteomes" id="UP001056426">
    <property type="component" value="Chromosome"/>
</dbReference>
<dbReference type="InterPro" id="IPR036291">
    <property type="entry name" value="NAD(P)-bd_dom_sf"/>
</dbReference>
<dbReference type="SUPFAM" id="SSF48179">
    <property type="entry name" value="6-phosphogluconate dehydrogenase C-terminal domain-like"/>
    <property type="match status" value="1"/>
</dbReference>
<keyword evidence="4" id="KW-0963">Cytoplasm</keyword>
<feature type="binding site" evidence="6">
    <location>
        <begin position="70"/>
        <end position="73"/>
    </location>
    <ligand>
        <name>NADP(+)</name>
        <dbReference type="ChEBI" id="CHEBI:58349"/>
    </ligand>
</feature>
<feature type="domain" description="Pyrroline-5-carboxylate reductase dimerisation" evidence="8">
    <location>
        <begin position="161"/>
        <end position="263"/>
    </location>
</feature>
<dbReference type="NCBIfam" id="TIGR00112">
    <property type="entry name" value="proC"/>
    <property type="match status" value="1"/>
</dbReference>
<evidence type="ECO:0000256" key="3">
    <source>
        <dbReference type="ARBA" id="ARBA00023002"/>
    </source>
</evidence>
<evidence type="ECO:0000256" key="4">
    <source>
        <dbReference type="HAMAP-Rule" id="MF_01925"/>
    </source>
</evidence>
<dbReference type="EMBL" id="CP098400">
    <property type="protein sequence ID" value="URW80137.1"/>
    <property type="molecule type" value="Genomic_DNA"/>
</dbReference>